<proteinExistence type="predicted"/>
<dbReference type="RefSeq" id="WP_129031516.1">
    <property type="nucleotide sequence ID" value="NZ_CP059603.1"/>
</dbReference>
<evidence type="ECO:0000313" key="2">
    <source>
        <dbReference type="Proteomes" id="UP000290602"/>
    </source>
</evidence>
<dbReference type="EMBL" id="QXIL01000003">
    <property type="protein sequence ID" value="RXI79627.1"/>
    <property type="molecule type" value="Genomic_DNA"/>
</dbReference>
<dbReference type="Proteomes" id="UP000290602">
    <property type="component" value="Unassembled WGS sequence"/>
</dbReference>
<protein>
    <submittedName>
        <fullName evidence="1">Uncharacterized protein</fullName>
    </submittedName>
</protein>
<organism evidence="1 2">
    <name type="scientific">Levilactobacillus suantsaii</name>
    <dbReference type="NCBI Taxonomy" id="2292255"/>
    <lineage>
        <taxon>Bacteria</taxon>
        <taxon>Bacillati</taxon>
        <taxon>Bacillota</taxon>
        <taxon>Bacilli</taxon>
        <taxon>Lactobacillales</taxon>
        <taxon>Lactobacillaceae</taxon>
        <taxon>Levilactobacillus</taxon>
    </lineage>
</organism>
<keyword evidence="2" id="KW-1185">Reference proteome</keyword>
<accession>A0A4Q0VJB4</accession>
<name>A0A4Q0VJB4_9LACO</name>
<comment type="caution">
    <text evidence="1">The sequence shown here is derived from an EMBL/GenBank/DDBJ whole genome shotgun (WGS) entry which is preliminary data.</text>
</comment>
<sequence length="68" mass="7549">MDNLIQPILVKVRAIPARWVVTYDLEGLDDGQAKALAQKLTQADTAQSATYKVRGHAPRSLTLEVHKH</sequence>
<dbReference type="OrthoDB" id="9922483at2"/>
<dbReference type="AlphaFoldDB" id="A0A4Q0VJB4"/>
<reference evidence="1 2" key="1">
    <citation type="submission" date="2018-08" db="EMBL/GenBank/DDBJ databases">
        <title>Lactobacillus suantsai sp. nov., isolated from traditional fermented suan-tsai in Taiwan.</title>
        <authorList>
            <person name="Huang C.-H."/>
        </authorList>
    </citation>
    <scope>NUCLEOTIDE SEQUENCE [LARGE SCALE GENOMIC DNA]</scope>
    <source>
        <strain evidence="1 2">BCRC 12945</strain>
    </source>
</reference>
<gene>
    <name evidence="1" type="ORF">DXH47_02575</name>
</gene>
<evidence type="ECO:0000313" key="1">
    <source>
        <dbReference type="EMBL" id="RXI79627.1"/>
    </source>
</evidence>